<dbReference type="PANTHER" id="PTHR33138">
    <property type="entry name" value="OS01G0690200 PROTEIN"/>
    <property type="match status" value="1"/>
</dbReference>
<evidence type="ECO:0000313" key="5">
    <source>
        <dbReference type="EMBL" id="KAL0431333.1"/>
    </source>
</evidence>
<reference evidence="5" key="2">
    <citation type="journal article" date="2024" name="Plant">
        <title>Genomic evolution and insights into agronomic trait innovations of Sesamum species.</title>
        <authorList>
            <person name="Miao H."/>
            <person name="Wang L."/>
            <person name="Qu L."/>
            <person name="Liu H."/>
            <person name="Sun Y."/>
            <person name="Le M."/>
            <person name="Wang Q."/>
            <person name="Wei S."/>
            <person name="Zheng Y."/>
            <person name="Lin W."/>
            <person name="Duan Y."/>
            <person name="Cao H."/>
            <person name="Xiong S."/>
            <person name="Wang X."/>
            <person name="Wei L."/>
            <person name="Li C."/>
            <person name="Ma Q."/>
            <person name="Ju M."/>
            <person name="Zhao R."/>
            <person name="Li G."/>
            <person name="Mu C."/>
            <person name="Tian Q."/>
            <person name="Mei H."/>
            <person name="Zhang T."/>
            <person name="Gao T."/>
            <person name="Zhang H."/>
        </authorList>
    </citation>
    <scope>NUCLEOTIDE SEQUENCE</scope>
    <source>
        <strain evidence="5">G02</strain>
    </source>
</reference>
<evidence type="ECO:0000259" key="4">
    <source>
        <dbReference type="Pfam" id="PF13947"/>
    </source>
</evidence>
<proteinExistence type="predicted"/>
<dbReference type="InterPro" id="IPR025287">
    <property type="entry name" value="WAK_GUB"/>
</dbReference>
<evidence type="ECO:0000256" key="1">
    <source>
        <dbReference type="ARBA" id="ARBA00004167"/>
    </source>
</evidence>
<dbReference type="Pfam" id="PF13947">
    <property type="entry name" value="GUB_WAK_bind"/>
    <property type="match status" value="1"/>
</dbReference>
<accession>A0AAW2VPS1</accession>
<evidence type="ECO:0000256" key="2">
    <source>
        <dbReference type="ARBA" id="ARBA00022729"/>
    </source>
</evidence>
<gene>
    <name evidence="5" type="ORF">Sradi_0759300</name>
</gene>
<organism evidence="5">
    <name type="scientific">Sesamum radiatum</name>
    <name type="common">Black benniseed</name>
    <dbReference type="NCBI Taxonomy" id="300843"/>
    <lineage>
        <taxon>Eukaryota</taxon>
        <taxon>Viridiplantae</taxon>
        <taxon>Streptophyta</taxon>
        <taxon>Embryophyta</taxon>
        <taxon>Tracheophyta</taxon>
        <taxon>Spermatophyta</taxon>
        <taxon>Magnoliopsida</taxon>
        <taxon>eudicotyledons</taxon>
        <taxon>Gunneridae</taxon>
        <taxon>Pentapetalae</taxon>
        <taxon>asterids</taxon>
        <taxon>lamiids</taxon>
        <taxon>Lamiales</taxon>
        <taxon>Pedaliaceae</taxon>
        <taxon>Sesamum</taxon>
    </lineage>
</organism>
<dbReference type="AlphaFoldDB" id="A0AAW2VPS1"/>
<protein>
    <recommendedName>
        <fullName evidence="4">Wall-associated receptor kinase galacturonan-binding domain-containing protein</fullName>
    </recommendedName>
</protein>
<feature type="domain" description="Wall-associated receptor kinase galacturonan-binding" evidence="4">
    <location>
        <begin position="35"/>
        <end position="100"/>
    </location>
</feature>
<keyword evidence="2 3" id="KW-0732">Signal</keyword>
<sequence length="258" mass="28681">MHSTKTSQELFLILLAWATLLPLHFPGFCSQQDECKQPFQCANITNITYPFWGGSRPQACGLQGFQLLNCEGDFPLLYISPLIYRVLEFDFSNRTLKVARQDLLGDACPTTFYNTTLQDPYHFAPDSNNQDTTLFFDCFVDKNGKRTVFVNQFGCTSLFGAGDASSRPGPNITCSGSISVPVNQTAAQALKNRKATDVLQEALFSGFVIKYLLLCGETYGQCIGRPMTAAAPSPVYQEGPRGIISYIRFNFLALTFFF</sequence>
<feature type="signal peptide" evidence="3">
    <location>
        <begin position="1"/>
        <end position="30"/>
    </location>
</feature>
<comment type="caution">
    <text evidence="5">The sequence shown here is derived from an EMBL/GenBank/DDBJ whole genome shotgun (WGS) entry which is preliminary data.</text>
</comment>
<feature type="chain" id="PRO_5043520273" description="Wall-associated receptor kinase galacturonan-binding domain-containing protein" evidence="3">
    <location>
        <begin position="31"/>
        <end position="258"/>
    </location>
</feature>
<reference evidence="5" key="1">
    <citation type="submission" date="2020-06" db="EMBL/GenBank/DDBJ databases">
        <authorList>
            <person name="Li T."/>
            <person name="Hu X."/>
            <person name="Zhang T."/>
            <person name="Song X."/>
            <person name="Zhang H."/>
            <person name="Dai N."/>
            <person name="Sheng W."/>
            <person name="Hou X."/>
            <person name="Wei L."/>
        </authorList>
    </citation>
    <scope>NUCLEOTIDE SEQUENCE</scope>
    <source>
        <strain evidence="5">G02</strain>
        <tissue evidence="5">Leaf</tissue>
    </source>
</reference>
<dbReference type="GO" id="GO:0016020">
    <property type="term" value="C:membrane"/>
    <property type="evidence" value="ECO:0007669"/>
    <property type="project" value="UniProtKB-SubCell"/>
</dbReference>
<name>A0AAW2VPS1_SESRA</name>
<dbReference type="GO" id="GO:0030247">
    <property type="term" value="F:polysaccharide binding"/>
    <property type="evidence" value="ECO:0007669"/>
    <property type="project" value="InterPro"/>
</dbReference>
<comment type="subcellular location">
    <subcellularLocation>
        <location evidence="1">Membrane</location>
        <topology evidence="1">Single-pass membrane protein</topology>
    </subcellularLocation>
</comment>
<evidence type="ECO:0000256" key="3">
    <source>
        <dbReference type="SAM" id="SignalP"/>
    </source>
</evidence>
<dbReference type="EMBL" id="JACGWJ010000003">
    <property type="protein sequence ID" value="KAL0431333.1"/>
    <property type="molecule type" value="Genomic_DNA"/>
</dbReference>
<dbReference type="PANTHER" id="PTHR33138:SF72">
    <property type="entry name" value="WALL-ASSOCIATED RECEPTOR KINASE CARBOXY-TERMINAL PROTEIN"/>
    <property type="match status" value="1"/>
</dbReference>